<dbReference type="SUPFAM" id="SSF52218">
    <property type="entry name" value="Flavoproteins"/>
    <property type="match status" value="1"/>
</dbReference>
<name>A0A839A6U3_9LACT</name>
<gene>
    <name evidence="2" type="ORF">HW423_07005</name>
</gene>
<dbReference type="RefSeq" id="WP_218931219.1">
    <property type="nucleotide sequence ID" value="NZ_JACAOA010000016.1"/>
</dbReference>
<dbReference type="PANTHER" id="PTHR30543">
    <property type="entry name" value="CHROMATE REDUCTASE"/>
    <property type="match status" value="1"/>
</dbReference>
<dbReference type="GO" id="GO:0016491">
    <property type="term" value="F:oxidoreductase activity"/>
    <property type="evidence" value="ECO:0007669"/>
    <property type="project" value="InterPro"/>
</dbReference>
<dbReference type="EMBL" id="JACAOA010000016">
    <property type="protein sequence ID" value="MBA5729530.1"/>
    <property type="molecule type" value="Genomic_DNA"/>
</dbReference>
<dbReference type="Gene3D" id="3.40.50.360">
    <property type="match status" value="1"/>
</dbReference>
<accession>A0A839A6U3</accession>
<sequence>MTKIGVVVGSLRKESYARKWSVALAELFPADVEVEFLEIGNLPLYNEEYDENSPSEYTEFRNAVSAQDAIIFATPEYNRSTSGVLKNAIDVASRPWGQSVWAGKPALILGHSISNISGANAVQSLRPTLAFLDMPVLAQPEVYLANSQNYFDEDGKLNNEETRGFLQTVADAFIAHIEKTLNN</sequence>
<dbReference type="GO" id="GO:0005829">
    <property type="term" value="C:cytosol"/>
    <property type="evidence" value="ECO:0007669"/>
    <property type="project" value="TreeGrafter"/>
</dbReference>
<dbReference type="InterPro" id="IPR029039">
    <property type="entry name" value="Flavoprotein-like_sf"/>
</dbReference>
<organism evidence="2 3">
    <name type="scientific">Ruoffia halotolerans</name>
    <dbReference type="NCBI Taxonomy" id="2748684"/>
    <lineage>
        <taxon>Bacteria</taxon>
        <taxon>Bacillati</taxon>
        <taxon>Bacillota</taxon>
        <taxon>Bacilli</taxon>
        <taxon>Lactobacillales</taxon>
        <taxon>Aerococcaceae</taxon>
        <taxon>Ruoffia</taxon>
    </lineage>
</organism>
<dbReference type="GO" id="GO:0010181">
    <property type="term" value="F:FMN binding"/>
    <property type="evidence" value="ECO:0007669"/>
    <property type="project" value="TreeGrafter"/>
</dbReference>
<dbReference type="AlphaFoldDB" id="A0A839A6U3"/>
<dbReference type="Pfam" id="PF03358">
    <property type="entry name" value="FMN_red"/>
    <property type="match status" value="1"/>
</dbReference>
<dbReference type="PANTHER" id="PTHR30543:SF21">
    <property type="entry name" value="NAD(P)H-DEPENDENT FMN REDUCTASE LOT6"/>
    <property type="match status" value="1"/>
</dbReference>
<evidence type="ECO:0000259" key="1">
    <source>
        <dbReference type="Pfam" id="PF03358"/>
    </source>
</evidence>
<comment type="caution">
    <text evidence="2">The sequence shown here is derived from an EMBL/GenBank/DDBJ whole genome shotgun (WGS) entry which is preliminary data.</text>
</comment>
<evidence type="ECO:0000313" key="2">
    <source>
        <dbReference type="EMBL" id="MBA5729530.1"/>
    </source>
</evidence>
<evidence type="ECO:0000313" key="3">
    <source>
        <dbReference type="Proteomes" id="UP000571018"/>
    </source>
</evidence>
<dbReference type="InterPro" id="IPR050712">
    <property type="entry name" value="NAD(P)H-dep_reductase"/>
</dbReference>
<feature type="domain" description="NADPH-dependent FMN reductase-like" evidence="1">
    <location>
        <begin position="2"/>
        <end position="147"/>
    </location>
</feature>
<reference evidence="2 3" key="1">
    <citation type="submission" date="2020-06" db="EMBL/GenBank/DDBJ databases">
        <title>Reclassification of Facklamia ignava, Facklamia soureckii and Facklami tabacinasalis as Falseniella iganva gen. nov., comb. nov., Hutsoniella ignava gen. nov., comb. nov., and Ruoffia tabacinasalis gen. nov., comb. nov and description of Ruoffia haltotolerans sp. nov., isolated from hypersaline Inland Sea of Qatar.</title>
        <authorList>
            <person name="Fotedar R."/>
            <person name="Sankaranarayanan K."/>
            <person name="Lawson P."/>
            <person name="Caldwell M."/>
            <person name="Zeyara A."/>
            <person name="Al Malki A."/>
            <person name="Ali M."/>
        </authorList>
    </citation>
    <scope>NUCLEOTIDE SEQUENCE [LARGE SCALE GENOMIC DNA]</scope>
    <source>
        <strain evidence="2 3">INB8</strain>
    </source>
</reference>
<protein>
    <submittedName>
        <fullName evidence="2">NAD(P)H-dependent oxidoreductase</fullName>
    </submittedName>
</protein>
<dbReference type="Proteomes" id="UP000571018">
    <property type="component" value="Unassembled WGS sequence"/>
</dbReference>
<dbReference type="InterPro" id="IPR005025">
    <property type="entry name" value="FMN_Rdtase-like_dom"/>
</dbReference>
<keyword evidence="3" id="KW-1185">Reference proteome</keyword>
<proteinExistence type="predicted"/>